<proteinExistence type="predicted"/>
<sequence>MLEKLLVYPLVIAGGICLGLQAGVNATLGGHIGRSLSATISFTESFILMSVYFMIDTRFGTRFDFSNLKKVPWWGWIGGILGAFFVFLNILITPKLGAGTVLGIVVSAQAITSVVIDHFGLLGVPKRKATIVRLCGCVGLVGSVAVITKF</sequence>
<organism evidence="2 3">
    <name type="scientific">Basidiobolus meristosporus CBS 931.73</name>
    <dbReference type="NCBI Taxonomy" id="1314790"/>
    <lineage>
        <taxon>Eukaryota</taxon>
        <taxon>Fungi</taxon>
        <taxon>Fungi incertae sedis</taxon>
        <taxon>Zoopagomycota</taxon>
        <taxon>Entomophthoromycotina</taxon>
        <taxon>Basidiobolomycetes</taxon>
        <taxon>Basidiobolales</taxon>
        <taxon>Basidiobolaceae</taxon>
        <taxon>Basidiobolus</taxon>
    </lineage>
</organism>
<reference evidence="2 3" key="1">
    <citation type="submission" date="2016-07" db="EMBL/GenBank/DDBJ databases">
        <title>Pervasive Adenine N6-methylation of Active Genes in Fungi.</title>
        <authorList>
            <consortium name="DOE Joint Genome Institute"/>
            <person name="Mondo S.J."/>
            <person name="Dannebaum R.O."/>
            <person name="Kuo R.C."/>
            <person name="Labutti K."/>
            <person name="Haridas S."/>
            <person name="Kuo A."/>
            <person name="Salamov A."/>
            <person name="Ahrendt S.R."/>
            <person name="Lipzen A."/>
            <person name="Sullivan W."/>
            <person name="Andreopoulos W.B."/>
            <person name="Clum A."/>
            <person name="Lindquist E."/>
            <person name="Daum C."/>
            <person name="Ramamoorthy G.K."/>
            <person name="Gryganskyi A."/>
            <person name="Culley D."/>
            <person name="Magnuson J.K."/>
            <person name="James T.Y."/>
            <person name="O'Malley M.A."/>
            <person name="Stajich J.E."/>
            <person name="Spatafora J.W."/>
            <person name="Visel A."/>
            <person name="Grigoriev I.V."/>
        </authorList>
    </citation>
    <scope>NUCLEOTIDE SEQUENCE [LARGE SCALE GENOMIC DNA]</scope>
    <source>
        <strain evidence="2 3">CBS 931.73</strain>
    </source>
</reference>
<dbReference type="PANTHER" id="PTHR34821">
    <property type="entry name" value="INNER MEMBRANE PROTEIN YDCZ"/>
    <property type="match status" value="1"/>
</dbReference>
<dbReference type="InterPro" id="IPR006750">
    <property type="entry name" value="YdcZ"/>
</dbReference>
<keyword evidence="1" id="KW-0812">Transmembrane</keyword>
<keyword evidence="3" id="KW-1185">Reference proteome</keyword>
<dbReference type="PANTHER" id="PTHR34821:SF2">
    <property type="entry name" value="INNER MEMBRANE PROTEIN YDCZ"/>
    <property type="match status" value="1"/>
</dbReference>
<dbReference type="InParanoid" id="A0A1Y1YVM4"/>
<dbReference type="Proteomes" id="UP000193498">
    <property type="component" value="Unassembled WGS sequence"/>
</dbReference>
<keyword evidence="1" id="KW-0472">Membrane</keyword>
<evidence type="ECO:0000313" key="3">
    <source>
        <dbReference type="Proteomes" id="UP000193498"/>
    </source>
</evidence>
<keyword evidence="1" id="KW-1133">Transmembrane helix</keyword>
<evidence type="ECO:0000313" key="2">
    <source>
        <dbReference type="EMBL" id="ORY02102.1"/>
    </source>
</evidence>
<dbReference type="EMBL" id="MCFE01000061">
    <property type="protein sequence ID" value="ORY02102.1"/>
    <property type="molecule type" value="Genomic_DNA"/>
</dbReference>
<name>A0A1Y1YVM4_9FUNG</name>
<evidence type="ECO:0000256" key="1">
    <source>
        <dbReference type="SAM" id="Phobius"/>
    </source>
</evidence>
<feature type="transmembrane region" description="Helical" evidence="1">
    <location>
        <begin position="130"/>
        <end position="148"/>
    </location>
</feature>
<feature type="transmembrane region" description="Helical" evidence="1">
    <location>
        <begin position="73"/>
        <end position="92"/>
    </location>
</feature>
<dbReference type="Pfam" id="PF04657">
    <property type="entry name" value="DMT_YdcZ"/>
    <property type="match status" value="1"/>
</dbReference>
<comment type="caution">
    <text evidence="2">The sequence shown here is derived from an EMBL/GenBank/DDBJ whole genome shotgun (WGS) entry which is preliminary data.</text>
</comment>
<accession>A0A1Y1YVM4</accession>
<dbReference type="OrthoDB" id="5559077at2759"/>
<dbReference type="GO" id="GO:0005886">
    <property type="term" value="C:plasma membrane"/>
    <property type="evidence" value="ECO:0007669"/>
    <property type="project" value="TreeGrafter"/>
</dbReference>
<gene>
    <name evidence="2" type="ORF">K493DRAFT_312181</name>
</gene>
<feature type="transmembrane region" description="Helical" evidence="1">
    <location>
        <begin position="6"/>
        <end position="24"/>
    </location>
</feature>
<feature type="transmembrane region" description="Helical" evidence="1">
    <location>
        <begin position="36"/>
        <end position="53"/>
    </location>
</feature>
<dbReference type="AlphaFoldDB" id="A0A1Y1YVM4"/>
<protein>
    <submittedName>
        <fullName evidence="2">DUF606-domain-containing protein</fullName>
    </submittedName>
</protein>
<feature type="transmembrane region" description="Helical" evidence="1">
    <location>
        <begin position="99"/>
        <end position="124"/>
    </location>
</feature>